<evidence type="ECO:0008006" key="3">
    <source>
        <dbReference type="Google" id="ProtNLM"/>
    </source>
</evidence>
<comment type="caution">
    <text evidence="1">The sequence shown here is derived from an EMBL/GenBank/DDBJ whole genome shotgun (WGS) entry which is preliminary data.</text>
</comment>
<dbReference type="InterPro" id="IPR055643">
    <property type="entry name" value="DUF7219"/>
</dbReference>
<dbReference type="EMBL" id="QBMC01000130">
    <property type="protein sequence ID" value="PZO13248.1"/>
    <property type="molecule type" value="Genomic_DNA"/>
</dbReference>
<evidence type="ECO:0000313" key="1">
    <source>
        <dbReference type="EMBL" id="PZO13248.1"/>
    </source>
</evidence>
<dbReference type="Pfam" id="PF23856">
    <property type="entry name" value="DUF7219"/>
    <property type="match status" value="1"/>
</dbReference>
<proteinExistence type="predicted"/>
<reference evidence="2" key="1">
    <citation type="submission" date="2018-04" db="EMBL/GenBank/DDBJ databases">
        <authorList>
            <person name="Cornet L."/>
        </authorList>
    </citation>
    <scope>NUCLEOTIDE SEQUENCE [LARGE SCALE GENOMIC DNA]</scope>
</reference>
<protein>
    <recommendedName>
        <fullName evidence="3">Isopropylmalate/homocitrate/citramalate synthase</fullName>
    </recommendedName>
</protein>
<accession>A0A2W4W2E5</accession>
<organism evidence="1 2">
    <name type="scientific">Leptolyngbya foveolarum</name>
    <dbReference type="NCBI Taxonomy" id="47253"/>
    <lineage>
        <taxon>Bacteria</taxon>
        <taxon>Bacillati</taxon>
        <taxon>Cyanobacteriota</taxon>
        <taxon>Cyanophyceae</taxon>
        <taxon>Leptolyngbyales</taxon>
        <taxon>Leptolyngbyaceae</taxon>
        <taxon>Leptolyngbya group</taxon>
        <taxon>Leptolyngbya</taxon>
    </lineage>
</organism>
<dbReference type="Proteomes" id="UP000249354">
    <property type="component" value="Unassembled WGS sequence"/>
</dbReference>
<sequence length="91" mass="10367">MSDQDKKRQLDEFVTPRGKYHGEFTPQNLAFNANLQEFAQRVALICGLETGGKISSAQAYDDIKKMWKELKSSKKNLIKENKGKDKDSDKS</sequence>
<reference evidence="1 2" key="2">
    <citation type="submission" date="2018-06" db="EMBL/GenBank/DDBJ databases">
        <title>Metagenomic assembly of (sub)arctic Cyanobacteria and their associated microbiome from non-axenic cultures.</title>
        <authorList>
            <person name="Baurain D."/>
        </authorList>
    </citation>
    <scope>NUCLEOTIDE SEQUENCE [LARGE SCALE GENOMIC DNA]</scope>
    <source>
        <strain evidence="1">ULC129bin1</strain>
    </source>
</reference>
<gene>
    <name evidence="1" type="ORF">DCF25_16355</name>
</gene>
<evidence type="ECO:0000313" key="2">
    <source>
        <dbReference type="Proteomes" id="UP000249354"/>
    </source>
</evidence>
<name>A0A2W4W2E5_9CYAN</name>
<dbReference type="AlphaFoldDB" id="A0A2W4W2E5"/>